<dbReference type="AlphaFoldDB" id="A0ABD6EF91"/>
<evidence type="ECO:0000256" key="2">
    <source>
        <dbReference type="ARBA" id="ARBA00022617"/>
    </source>
</evidence>
<dbReference type="PANTHER" id="PTHR46458:SF1">
    <property type="entry name" value="GEO09476P1"/>
    <property type="match status" value="1"/>
</dbReference>
<sequence>MTTRDVLSTSLDQLKLDDVQIGVDFYKHLLTTRPEIRRYFKGYENAIADDIEKSDLFKKQGPILISAVHEMIDKADNPDELKAFAESILDRHMKREIHLEPHLWTEFWPVFTEFMKTKVIMDEATEKIWIDTGRSFASLILQHLKAVLQASLENLKPDDSDAGAEFYAFFLTSLPEVRQYFKGFETATADEIKNSEFFKRQGQILVSSIHEMVQRADSPDEFETFAGQILDRHMKRKIHINPPLWSAFWPVFVEFLKTRKQIDETAENAWIEIGTHMTLAALKHVKALLTESLKNLKADDAQAGADFYKHLLTVRPHLRHYFKGFEKATPEEIAASEFFKKQGQVLLAAVHEMVEKPKTAAELITFADSILDRHLKKNIYLESHLWKDFWQVFVEFLKTKSELSEEAECAWLEIGTHFSSAILNRLKSLLIASLSSLPTDDPQVGIDFYKRLLKDRPEAKKYFKGYENASDDDIQNSEFFKKQGQLLLTSIHQLAEKADNADDFEMFTKDLLDRHIGHGIFLETRLWTEFWIVFVDFLRTKGEVSDVTSNAWFAVGRFLRAAAFDRLRNLLVASLTEIKTDDLQTGVEFYKHLLTARPDVRQYFKGYENASAEDVQNSDFFKKQGQVLIAAMHEMAEKSACPGQISAFAADIIDRHLKKDVHLDPKLWMEFWPVFVDFLKSRSNVSEAVAQAWIEVGTTFAAACVEHLKSVGEPC</sequence>
<dbReference type="InterPro" id="IPR000971">
    <property type="entry name" value="Globin"/>
</dbReference>
<proteinExistence type="predicted"/>
<evidence type="ECO:0000259" key="6">
    <source>
        <dbReference type="PROSITE" id="PS01033"/>
    </source>
</evidence>
<keyword evidence="5" id="KW-0408">Iron</keyword>
<keyword evidence="2" id="KW-0349">Heme</keyword>
<dbReference type="Proteomes" id="UP001608902">
    <property type="component" value="Unassembled WGS sequence"/>
</dbReference>
<keyword evidence="1" id="KW-0813">Transport</keyword>
<evidence type="ECO:0000256" key="1">
    <source>
        <dbReference type="ARBA" id="ARBA00022448"/>
    </source>
</evidence>
<dbReference type="SUPFAM" id="SSF46458">
    <property type="entry name" value="Globin-like"/>
    <property type="match status" value="5"/>
</dbReference>
<organism evidence="7 8">
    <name type="scientific">Gnathostoma spinigerum</name>
    <dbReference type="NCBI Taxonomy" id="75299"/>
    <lineage>
        <taxon>Eukaryota</taxon>
        <taxon>Metazoa</taxon>
        <taxon>Ecdysozoa</taxon>
        <taxon>Nematoda</taxon>
        <taxon>Chromadorea</taxon>
        <taxon>Rhabditida</taxon>
        <taxon>Spirurina</taxon>
        <taxon>Gnathostomatomorpha</taxon>
        <taxon>Gnathostomatoidea</taxon>
        <taxon>Gnathostomatidae</taxon>
        <taxon>Gnathostoma</taxon>
    </lineage>
</organism>
<comment type="caution">
    <text evidence="7">The sequence shown here is derived from an EMBL/GenBank/DDBJ whole genome shotgun (WGS) entry which is preliminary data.</text>
</comment>
<feature type="domain" description="Globin" evidence="6">
    <location>
        <begin position="278"/>
        <end position="427"/>
    </location>
</feature>
<evidence type="ECO:0000313" key="8">
    <source>
        <dbReference type="Proteomes" id="UP001608902"/>
    </source>
</evidence>
<feature type="domain" description="Globin" evidence="6">
    <location>
        <begin position="1"/>
        <end position="145"/>
    </location>
</feature>
<name>A0ABD6EF91_9BILA</name>
<dbReference type="InterPro" id="IPR009050">
    <property type="entry name" value="Globin-like_sf"/>
</dbReference>
<keyword evidence="8" id="KW-1185">Reference proteome</keyword>
<feature type="domain" description="Globin" evidence="6">
    <location>
        <begin position="146"/>
        <end position="267"/>
    </location>
</feature>
<dbReference type="PROSITE" id="PS01033">
    <property type="entry name" value="GLOBIN"/>
    <property type="match status" value="5"/>
</dbReference>
<evidence type="ECO:0000313" key="7">
    <source>
        <dbReference type="EMBL" id="MFH4978659.1"/>
    </source>
</evidence>
<dbReference type="GO" id="GO:0005344">
    <property type="term" value="F:oxygen carrier activity"/>
    <property type="evidence" value="ECO:0007669"/>
    <property type="project" value="UniProtKB-KW"/>
</dbReference>
<reference evidence="7 8" key="1">
    <citation type="submission" date="2024-08" db="EMBL/GenBank/DDBJ databases">
        <title>Gnathostoma spinigerum genome.</title>
        <authorList>
            <person name="Gonzalez-Bertolin B."/>
            <person name="Monzon S."/>
            <person name="Zaballos A."/>
            <person name="Jimenez P."/>
            <person name="Dekumyoy P."/>
            <person name="Varona S."/>
            <person name="Cuesta I."/>
            <person name="Sumanam S."/>
            <person name="Adisakwattana P."/>
            <person name="Gasser R.B."/>
            <person name="Hernandez-Gonzalez A."/>
            <person name="Young N.D."/>
            <person name="Perteguer M.J."/>
        </authorList>
    </citation>
    <scope>NUCLEOTIDE SEQUENCE [LARGE SCALE GENOMIC DNA]</scope>
    <source>
        <strain evidence="7">AL3</strain>
        <tissue evidence="7">Liver</tissue>
    </source>
</reference>
<dbReference type="InterPro" id="IPR050532">
    <property type="entry name" value="Globin-like_OT"/>
</dbReference>
<gene>
    <name evidence="7" type="ORF">AB6A40_005368</name>
</gene>
<feature type="domain" description="Globin" evidence="6">
    <location>
        <begin position="428"/>
        <end position="553"/>
    </location>
</feature>
<keyword evidence="4" id="KW-0479">Metal-binding</keyword>
<dbReference type="InterPro" id="IPR012292">
    <property type="entry name" value="Globin/Proto"/>
</dbReference>
<evidence type="ECO:0000256" key="5">
    <source>
        <dbReference type="ARBA" id="ARBA00023004"/>
    </source>
</evidence>
<dbReference type="Gene3D" id="1.10.490.10">
    <property type="entry name" value="Globins"/>
    <property type="match status" value="5"/>
</dbReference>
<dbReference type="CDD" id="cd01040">
    <property type="entry name" value="Mb-like"/>
    <property type="match status" value="5"/>
</dbReference>
<accession>A0ABD6EF91</accession>
<evidence type="ECO:0000256" key="4">
    <source>
        <dbReference type="ARBA" id="ARBA00022723"/>
    </source>
</evidence>
<dbReference type="InterPro" id="IPR044399">
    <property type="entry name" value="Mb-like_M"/>
</dbReference>
<dbReference type="GO" id="GO:0046872">
    <property type="term" value="F:metal ion binding"/>
    <property type="evidence" value="ECO:0007669"/>
    <property type="project" value="UniProtKB-KW"/>
</dbReference>
<dbReference type="EMBL" id="JBGFUD010003382">
    <property type="protein sequence ID" value="MFH4978659.1"/>
    <property type="molecule type" value="Genomic_DNA"/>
</dbReference>
<feature type="domain" description="Globin" evidence="6">
    <location>
        <begin position="560"/>
        <end position="709"/>
    </location>
</feature>
<evidence type="ECO:0000256" key="3">
    <source>
        <dbReference type="ARBA" id="ARBA00022621"/>
    </source>
</evidence>
<protein>
    <recommendedName>
        <fullName evidence="6">Globin domain-containing protein</fullName>
    </recommendedName>
</protein>
<dbReference type="Pfam" id="PF00042">
    <property type="entry name" value="Globin"/>
    <property type="match status" value="5"/>
</dbReference>
<keyword evidence="3" id="KW-0561">Oxygen transport</keyword>
<dbReference type="PANTHER" id="PTHR46458">
    <property type="entry name" value="BLR2807 PROTEIN"/>
    <property type="match status" value="1"/>
</dbReference>